<protein>
    <submittedName>
        <fullName evidence="1">Uncharacterized protein</fullName>
    </submittedName>
</protein>
<dbReference type="AlphaFoldDB" id="A0A976ICK7"/>
<dbReference type="OrthoDB" id="98675at2759"/>
<gene>
    <name evidence="1" type="ORF">CCR75_000439</name>
</gene>
<reference evidence="1 2" key="1">
    <citation type="journal article" date="2021" name="Genome Biol.">
        <title>AFLAP: assembly-free linkage analysis pipeline using k-mers from genome sequencing data.</title>
        <authorList>
            <person name="Fletcher K."/>
            <person name="Zhang L."/>
            <person name="Gil J."/>
            <person name="Han R."/>
            <person name="Cavanaugh K."/>
            <person name="Michelmore R."/>
        </authorList>
    </citation>
    <scope>NUCLEOTIDE SEQUENCE [LARGE SCALE GENOMIC DNA]</scope>
    <source>
        <strain evidence="1 2">SF5</strain>
    </source>
</reference>
<sequence length="204" mass="22307">MSDHEEDGESTVIALLNRLSDRMDGLEWQISASPLSTTGDRVSPQVVPANVPPLTLPGASGIQDVARQGRLLASRLTLNDLHQQALAAAGNQFAQGIYSRAACGQHVPMSQPHEGISEEQYQRGVEQFGPSWVAVPSNKTSMLMIHNFTGNELYVGLGSGFREWAYSFLEALKMAEMATGYRWAERVKVNKLGEYLQRDSSAAD</sequence>
<keyword evidence="2" id="KW-1185">Reference proteome</keyword>
<evidence type="ECO:0000313" key="2">
    <source>
        <dbReference type="Proteomes" id="UP000294530"/>
    </source>
</evidence>
<organism evidence="1 2">
    <name type="scientific">Bremia lactucae</name>
    <name type="common">Lettuce downy mildew</name>
    <dbReference type="NCBI Taxonomy" id="4779"/>
    <lineage>
        <taxon>Eukaryota</taxon>
        <taxon>Sar</taxon>
        <taxon>Stramenopiles</taxon>
        <taxon>Oomycota</taxon>
        <taxon>Peronosporomycetes</taxon>
        <taxon>Peronosporales</taxon>
        <taxon>Peronosporaceae</taxon>
        <taxon>Bremia</taxon>
    </lineage>
</organism>
<dbReference type="KEGG" id="blac:94344218"/>
<dbReference type="GeneID" id="94344218"/>
<dbReference type="Proteomes" id="UP000294530">
    <property type="component" value="Unassembled WGS sequence"/>
</dbReference>
<dbReference type="EMBL" id="SHOA02000014">
    <property type="protein sequence ID" value="TDH67288.1"/>
    <property type="molecule type" value="Genomic_DNA"/>
</dbReference>
<accession>A0A976ICK7</accession>
<proteinExistence type="predicted"/>
<comment type="caution">
    <text evidence="1">The sequence shown here is derived from an EMBL/GenBank/DDBJ whole genome shotgun (WGS) entry which is preliminary data.</text>
</comment>
<dbReference type="RefSeq" id="XP_067816787.1">
    <property type="nucleotide sequence ID" value="XM_067958547.1"/>
</dbReference>
<evidence type="ECO:0000313" key="1">
    <source>
        <dbReference type="EMBL" id="TDH67288.1"/>
    </source>
</evidence>
<name>A0A976ICK7_BRELC</name>